<dbReference type="PANTHER" id="PTHR42060:SF1">
    <property type="entry name" value="NHL REPEAT-CONTAINING PROTEIN"/>
    <property type="match status" value="1"/>
</dbReference>
<dbReference type="KEGG" id="slk:SLUN_22910"/>
<dbReference type="Gene3D" id="2.120.10.30">
    <property type="entry name" value="TolB, C-terminal domain"/>
    <property type="match status" value="1"/>
</dbReference>
<dbReference type="OrthoDB" id="9768084at2"/>
<dbReference type="Proteomes" id="UP000244201">
    <property type="component" value="Chromosome"/>
</dbReference>
<evidence type="ECO:0000313" key="4">
    <source>
        <dbReference type="Proteomes" id="UP000244201"/>
    </source>
</evidence>
<dbReference type="InterPro" id="IPR052998">
    <property type="entry name" value="Hetero-Diels-Alderase-like"/>
</dbReference>
<organism evidence="3 4">
    <name type="scientific">Streptomyces lunaelactis</name>
    <dbReference type="NCBI Taxonomy" id="1535768"/>
    <lineage>
        <taxon>Bacteria</taxon>
        <taxon>Bacillati</taxon>
        <taxon>Actinomycetota</taxon>
        <taxon>Actinomycetes</taxon>
        <taxon>Kitasatosporales</taxon>
        <taxon>Streptomycetaceae</taxon>
        <taxon>Streptomyces</taxon>
    </lineage>
</organism>
<evidence type="ECO:0000313" key="3">
    <source>
        <dbReference type="EMBL" id="AVZ74593.1"/>
    </source>
</evidence>
<sequence length="338" mass="34878">MSKRSIKMTMSAVLVAAAALTATAPANATPARGPLADVRVATHFDLSTGQMPENITLLPDGTAAVTFAAGRQVARVTPRGTTRILATLPAPADGGVNTPVLGFPLATGIVHTPDGTVYVLYATGTADLTGLWRLRPGQAPQRIAALPAGGLPNGLALDRHSKQLYITDSVLGTVWTVPVTGGTPTAWSTAPELASTGFLGANGAKVRDGALWVTNLDQGTLLRIAIRSGNRAGAPQVKASGMVGIDDFAFTGRGDEILAALNAPNTVVRIRPDGTSTTVLDATDGLQNPTSVALRGNDVYVLSAAYTTATDPNLLRAPARPPVGPGPARYEYRSTHHE</sequence>
<dbReference type="GeneID" id="55658104"/>
<keyword evidence="4" id="KW-1185">Reference proteome</keyword>
<dbReference type="PANTHER" id="PTHR42060">
    <property type="entry name" value="NHL REPEAT-CONTAINING PROTEIN-RELATED"/>
    <property type="match status" value="1"/>
</dbReference>
<evidence type="ECO:0000256" key="1">
    <source>
        <dbReference type="SAM" id="MobiDB-lite"/>
    </source>
</evidence>
<keyword evidence="2" id="KW-0732">Signal</keyword>
<dbReference type="EMBL" id="CP026304">
    <property type="protein sequence ID" value="AVZ74593.1"/>
    <property type="molecule type" value="Genomic_DNA"/>
</dbReference>
<feature type="chain" id="PRO_5015306973" description="SMP-30/Gluconolactonase/LRE-like region domain-containing protein" evidence="2">
    <location>
        <begin position="29"/>
        <end position="338"/>
    </location>
</feature>
<feature type="region of interest" description="Disordered" evidence="1">
    <location>
        <begin position="313"/>
        <end position="338"/>
    </location>
</feature>
<dbReference type="RefSeq" id="WP_108151204.1">
    <property type="nucleotide sequence ID" value="NZ_CP026304.1"/>
</dbReference>
<dbReference type="AlphaFoldDB" id="A0A2R4T618"/>
<dbReference type="InterPro" id="IPR011042">
    <property type="entry name" value="6-blade_b-propeller_TolB-like"/>
</dbReference>
<protein>
    <recommendedName>
        <fullName evidence="5">SMP-30/Gluconolactonase/LRE-like region domain-containing protein</fullName>
    </recommendedName>
</protein>
<accession>A0A2R4T618</accession>
<reference evidence="3 4" key="1">
    <citation type="submission" date="2018-01" db="EMBL/GenBank/DDBJ databases">
        <title>Complete genome sequence of Streptomyces lunaelactis MM109T, a Ferroverdin A producer isolated from cave moonmilk deposits.</title>
        <authorList>
            <person name="Naome A."/>
            <person name="Martinet L."/>
            <person name="Maciejewska M."/>
            <person name="Anderssen S."/>
            <person name="Adam D."/>
            <person name="Tenconi E."/>
            <person name="Deflandre B."/>
            <person name="Arguelles-Arias A."/>
            <person name="Calusinska M."/>
            <person name="Copieters W."/>
            <person name="Karim L."/>
            <person name="Hanikenne M."/>
            <person name="Baurain D."/>
            <person name="van Wezel G."/>
            <person name="Smargiasso N."/>
            <person name="de Pauw E."/>
            <person name="Delfosse P."/>
            <person name="Rigali S."/>
        </authorList>
    </citation>
    <scope>NUCLEOTIDE SEQUENCE [LARGE SCALE GENOMIC DNA]</scope>
    <source>
        <strain evidence="3 4">MM109</strain>
    </source>
</reference>
<gene>
    <name evidence="3" type="ORF">SLUN_22910</name>
</gene>
<name>A0A2R4T618_9ACTN</name>
<evidence type="ECO:0000256" key="2">
    <source>
        <dbReference type="SAM" id="SignalP"/>
    </source>
</evidence>
<evidence type="ECO:0008006" key="5">
    <source>
        <dbReference type="Google" id="ProtNLM"/>
    </source>
</evidence>
<dbReference type="SUPFAM" id="SSF63829">
    <property type="entry name" value="Calcium-dependent phosphotriesterase"/>
    <property type="match status" value="1"/>
</dbReference>
<proteinExistence type="predicted"/>
<feature type="signal peptide" evidence="2">
    <location>
        <begin position="1"/>
        <end position="28"/>
    </location>
</feature>